<dbReference type="Gene3D" id="3.90.1010.10">
    <property type="match status" value="1"/>
</dbReference>
<comment type="caution">
    <text evidence="2">The sequence shown here is derived from an EMBL/GenBank/DDBJ whole genome shotgun (WGS) entry which is preliminary data.</text>
</comment>
<sequence length="145" mass="15676">MSGLESLYQELILDHARQRHGFGLRDAPAAESHQLNPTCGDEVTLQLHPGPDGRLAPIAWEGHGCSISQASSSCLSDLAAGLTPSELQALVDEFRTVIRSRGTLEFDEERFGDAAAFSGVSRYIARVKCAMLPWVAAEEAISRLP</sequence>
<accession>A0A3N2C3P0</accession>
<dbReference type="CDD" id="cd06664">
    <property type="entry name" value="IscU_like"/>
    <property type="match status" value="1"/>
</dbReference>
<protein>
    <submittedName>
        <fullName evidence="2">Nitrogen fixation NifU-like protein</fullName>
    </submittedName>
</protein>
<dbReference type="RefSeq" id="WP_079707072.1">
    <property type="nucleotide sequence ID" value="NZ_FXAP01000005.1"/>
</dbReference>
<dbReference type="GO" id="GO:0051536">
    <property type="term" value="F:iron-sulfur cluster binding"/>
    <property type="evidence" value="ECO:0007669"/>
    <property type="project" value="InterPro"/>
</dbReference>
<dbReference type="SUPFAM" id="SSF82649">
    <property type="entry name" value="SufE/NifU"/>
    <property type="match status" value="1"/>
</dbReference>
<keyword evidence="3" id="KW-1185">Reference proteome</keyword>
<dbReference type="EMBL" id="RKHL01000001">
    <property type="protein sequence ID" value="ROR82147.1"/>
    <property type="molecule type" value="Genomic_DNA"/>
</dbReference>
<organism evidence="2 3">
    <name type="scientific">Plantibacter flavus</name>
    <dbReference type="NCBI Taxonomy" id="150123"/>
    <lineage>
        <taxon>Bacteria</taxon>
        <taxon>Bacillati</taxon>
        <taxon>Actinomycetota</taxon>
        <taxon>Actinomycetes</taxon>
        <taxon>Micrococcales</taxon>
        <taxon>Microbacteriaceae</taxon>
        <taxon>Plantibacter</taxon>
    </lineage>
</organism>
<evidence type="ECO:0000313" key="3">
    <source>
        <dbReference type="Proteomes" id="UP000266915"/>
    </source>
</evidence>
<dbReference type="NCBIfam" id="TIGR01994">
    <property type="entry name" value="SUF_scaf_2"/>
    <property type="match status" value="1"/>
</dbReference>
<evidence type="ECO:0000259" key="1">
    <source>
        <dbReference type="Pfam" id="PF01592"/>
    </source>
</evidence>
<name>A0A3N2C3P0_9MICO</name>
<reference evidence="2 3" key="1">
    <citation type="submission" date="2018-11" db="EMBL/GenBank/DDBJ databases">
        <title>Sequencing the genomes of 1000 actinobacteria strains.</title>
        <authorList>
            <person name="Klenk H.-P."/>
        </authorList>
    </citation>
    <scope>NUCLEOTIDE SEQUENCE [LARGE SCALE GENOMIC DNA]</scope>
    <source>
        <strain evidence="2 3">DSM 14012</strain>
    </source>
</reference>
<dbReference type="Proteomes" id="UP000266915">
    <property type="component" value="Unassembled WGS sequence"/>
</dbReference>
<dbReference type="AlphaFoldDB" id="A0A3N2C3P0"/>
<evidence type="ECO:0000313" key="2">
    <source>
        <dbReference type="EMBL" id="ROR82147.1"/>
    </source>
</evidence>
<gene>
    <name evidence="2" type="ORF">EDD42_2235</name>
</gene>
<dbReference type="Pfam" id="PF01592">
    <property type="entry name" value="NifU_N"/>
    <property type="match status" value="1"/>
</dbReference>
<dbReference type="InterPro" id="IPR002871">
    <property type="entry name" value="NIF_FeS_clus_asmbl_NifU_N"/>
</dbReference>
<feature type="domain" description="NIF system FeS cluster assembly NifU N-terminal" evidence="1">
    <location>
        <begin position="8"/>
        <end position="129"/>
    </location>
</feature>
<proteinExistence type="predicted"/>
<dbReference type="GO" id="GO:0016226">
    <property type="term" value="P:iron-sulfur cluster assembly"/>
    <property type="evidence" value="ECO:0007669"/>
    <property type="project" value="InterPro"/>
</dbReference>
<dbReference type="GO" id="GO:0005506">
    <property type="term" value="F:iron ion binding"/>
    <property type="evidence" value="ECO:0007669"/>
    <property type="project" value="InterPro"/>
</dbReference>